<evidence type="ECO:0000313" key="4">
    <source>
        <dbReference type="Proteomes" id="UP000241769"/>
    </source>
</evidence>
<accession>A0A2P6N5A2</accession>
<dbReference type="InParanoid" id="A0A2P6N5A2"/>
<sequence>MDILSGVFSRVRSISNPAPAPPRGPNVAANFDSRTTSLARKPSDTSIPEPPKIQIQPTADTQQDIVKLSVLKSMAFSPCITLQAKEHVQVSLQHLDNLKCGTLTIRGRVWLLRMRAGRDQMQQRRDTQCYQRLKKAQVSPIHLDQIQKDLDRTYPQYAIFHEATFQKAMSDVLHAIAAYRPEVGYCQGMGYIVGFLNTLMTEEDTFWFVIQMMDKLGMSNYWSPSLTALPKSFFLIEKLIDTHLPRLGRHFKETGMCPSMYATPWIMTLFLYNYSIPFVTRLWDLILYEGLYYVYVIALSILTAHEEDMLTMQMEDLMSLLQPSSRRGEKEQDVEEVLRRANRMKFSVHASLVKFEDQWLQQQLTKEGMSMHATI</sequence>
<evidence type="ECO:0000313" key="3">
    <source>
        <dbReference type="EMBL" id="PRP79118.1"/>
    </source>
</evidence>
<dbReference type="PANTHER" id="PTHR47219">
    <property type="entry name" value="RAB GTPASE-ACTIVATING PROTEIN 1-LIKE"/>
    <property type="match status" value="1"/>
</dbReference>
<dbReference type="Gene3D" id="1.10.472.80">
    <property type="entry name" value="Ypt/Rab-GAP domain of gyp1p, domain 3"/>
    <property type="match status" value="1"/>
</dbReference>
<organism evidence="3 4">
    <name type="scientific">Planoprotostelium fungivorum</name>
    <dbReference type="NCBI Taxonomy" id="1890364"/>
    <lineage>
        <taxon>Eukaryota</taxon>
        <taxon>Amoebozoa</taxon>
        <taxon>Evosea</taxon>
        <taxon>Variosea</taxon>
        <taxon>Cavosteliida</taxon>
        <taxon>Cavosteliaceae</taxon>
        <taxon>Planoprotostelium</taxon>
    </lineage>
</organism>
<dbReference type="InterPro" id="IPR000195">
    <property type="entry name" value="Rab-GAP-TBC_dom"/>
</dbReference>
<dbReference type="InterPro" id="IPR035969">
    <property type="entry name" value="Rab-GAP_TBC_sf"/>
</dbReference>
<dbReference type="SMART" id="SM00164">
    <property type="entry name" value="TBC"/>
    <property type="match status" value="1"/>
</dbReference>
<dbReference type="InterPro" id="IPR050302">
    <property type="entry name" value="Rab_GAP_TBC_domain"/>
</dbReference>
<name>A0A2P6N5A2_9EUKA</name>
<dbReference type="FunFam" id="1.10.8.270:FF:000016">
    <property type="entry name" value="TBC1 domain family member 2A"/>
    <property type="match status" value="1"/>
</dbReference>
<dbReference type="STRING" id="1890364.A0A2P6N5A2"/>
<keyword evidence="4" id="KW-1185">Reference proteome</keyword>
<feature type="domain" description="Rab-GAP TBC" evidence="2">
    <location>
        <begin position="100"/>
        <end position="290"/>
    </location>
</feature>
<keyword evidence="1" id="KW-1133">Transmembrane helix</keyword>
<feature type="transmembrane region" description="Helical" evidence="1">
    <location>
        <begin position="285"/>
        <end position="304"/>
    </location>
</feature>
<dbReference type="EMBL" id="MDYQ01000196">
    <property type="protein sequence ID" value="PRP79118.1"/>
    <property type="molecule type" value="Genomic_DNA"/>
</dbReference>
<keyword evidence="1" id="KW-0472">Membrane</keyword>
<dbReference type="SUPFAM" id="SSF47923">
    <property type="entry name" value="Ypt/Rab-GAP domain of gyp1p"/>
    <property type="match status" value="2"/>
</dbReference>
<dbReference type="Proteomes" id="UP000241769">
    <property type="component" value="Unassembled WGS sequence"/>
</dbReference>
<keyword evidence="1" id="KW-0812">Transmembrane</keyword>
<dbReference type="AlphaFoldDB" id="A0A2P6N5A2"/>
<protein>
    <recommendedName>
        <fullName evidence="2">Rab-GAP TBC domain-containing protein</fullName>
    </recommendedName>
</protein>
<dbReference type="PROSITE" id="PS50086">
    <property type="entry name" value="TBC_RABGAP"/>
    <property type="match status" value="1"/>
</dbReference>
<dbReference type="Gene3D" id="1.10.8.270">
    <property type="entry name" value="putative rabgap domain of human tbc1 domain family member 14 like domains"/>
    <property type="match status" value="1"/>
</dbReference>
<dbReference type="OrthoDB" id="294251at2759"/>
<dbReference type="PANTHER" id="PTHR47219:SF9">
    <property type="entry name" value="GTPASE ACTIVATING PROTEIN AND CENTROSOME-ASSOCIATED, ISOFORM B"/>
    <property type="match status" value="1"/>
</dbReference>
<feature type="transmembrane region" description="Helical" evidence="1">
    <location>
        <begin position="259"/>
        <end position="279"/>
    </location>
</feature>
<comment type="caution">
    <text evidence="3">The sequence shown here is derived from an EMBL/GenBank/DDBJ whole genome shotgun (WGS) entry which is preliminary data.</text>
</comment>
<proteinExistence type="predicted"/>
<dbReference type="Pfam" id="PF00566">
    <property type="entry name" value="RabGAP-TBC"/>
    <property type="match status" value="1"/>
</dbReference>
<dbReference type="GO" id="GO:0005096">
    <property type="term" value="F:GTPase activator activity"/>
    <property type="evidence" value="ECO:0007669"/>
    <property type="project" value="TreeGrafter"/>
</dbReference>
<dbReference type="GO" id="GO:0031267">
    <property type="term" value="F:small GTPase binding"/>
    <property type="evidence" value="ECO:0007669"/>
    <property type="project" value="TreeGrafter"/>
</dbReference>
<gene>
    <name evidence="3" type="ORF">PROFUN_11674</name>
</gene>
<evidence type="ECO:0000259" key="2">
    <source>
        <dbReference type="PROSITE" id="PS50086"/>
    </source>
</evidence>
<reference evidence="3 4" key="1">
    <citation type="journal article" date="2018" name="Genome Biol. Evol.">
        <title>Multiple Roots of Fruiting Body Formation in Amoebozoa.</title>
        <authorList>
            <person name="Hillmann F."/>
            <person name="Forbes G."/>
            <person name="Novohradska S."/>
            <person name="Ferling I."/>
            <person name="Riege K."/>
            <person name="Groth M."/>
            <person name="Westermann M."/>
            <person name="Marz M."/>
            <person name="Spaller T."/>
            <person name="Winckler T."/>
            <person name="Schaap P."/>
            <person name="Glockner G."/>
        </authorList>
    </citation>
    <scope>NUCLEOTIDE SEQUENCE [LARGE SCALE GENOMIC DNA]</scope>
    <source>
        <strain evidence="3 4">Jena</strain>
    </source>
</reference>
<evidence type="ECO:0000256" key="1">
    <source>
        <dbReference type="SAM" id="Phobius"/>
    </source>
</evidence>